<evidence type="ECO:0000256" key="8">
    <source>
        <dbReference type="ARBA" id="ARBA00022840"/>
    </source>
</evidence>
<feature type="binding site" evidence="12">
    <location>
        <position position="463"/>
    </location>
    <ligand>
        <name>Zn(2+)</name>
        <dbReference type="ChEBI" id="CHEBI:29105"/>
        <label>2</label>
    </ligand>
</feature>
<keyword evidence="4 12" id="KW-0547">Nucleotide-binding</keyword>
<evidence type="ECO:0000256" key="1">
    <source>
        <dbReference type="ARBA" id="ARBA00022515"/>
    </source>
</evidence>
<dbReference type="EC" id="5.6.2.4" evidence="12"/>
<dbReference type="PROSITE" id="PS51194">
    <property type="entry name" value="HELICASE_CTER"/>
    <property type="match status" value="1"/>
</dbReference>
<keyword evidence="7 12" id="KW-0862">Zinc</keyword>
<comment type="catalytic activity">
    <reaction evidence="11 12">
        <text>ATP + H2O = ADP + phosphate + H(+)</text>
        <dbReference type="Rhea" id="RHEA:13065"/>
        <dbReference type="ChEBI" id="CHEBI:15377"/>
        <dbReference type="ChEBI" id="CHEBI:15378"/>
        <dbReference type="ChEBI" id="CHEBI:30616"/>
        <dbReference type="ChEBI" id="CHEBI:43474"/>
        <dbReference type="ChEBI" id="CHEBI:456216"/>
        <dbReference type="EC" id="5.6.2.4"/>
    </reaction>
</comment>
<dbReference type="GO" id="GO:0016887">
    <property type="term" value="F:ATP hydrolysis activity"/>
    <property type="evidence" value="ECO:0007669"/>
    <property type="project" value="RHEA"/>
</dbReference>
<keyword evidence="8 12" id="KW-0067">ATP-binding</keyword>
<dbReference type="GO" id="GO:0005524">
    <property type="term" value="F:ATP binding"/>
    <property type="evidence" value="ECO:0007669"/>
    <property type="project" value="UniProtKB-UniRule"/>
</dbReference>
<dbReference type="InterPro" id="IPR040498">
    <property type="entry name" value="PriA_CRR"/>
</dbReference>
<feature type="domain" description="Helicase C-terminal" evidence="14">
    <location>
        <begin position="485"/>
        <end position="654"/>
    </location>
</feature>
<keyword evidence="2 12" id="KW-0235">DNA replication</keyword>
<dbReference type="InterPro" id="IPR005259">
    <property type="entry name" value="PriA"/>
</dbReference>
<reference evidence="16" key="1">
    <citation type="submission" date="2016-10" db="EMBL/GenBank/DDBJ databases">
        <authorList>
            <person name="Varghese N."/>
            <person name="Submissions S."/>
        </authorList>
    </citation>
    <scope>NUCLEOTIDE SEQUENCE [LARGE SCALE GENOMIC DNA]</scope>
    <source>
        <strain evidence="16">P18</strain>
    </source>
</reference>
<dbReference type="GO" id="GO:0006270">
    <property type="term" value="P:DNA replication initiation"/>
    <property type="evidence" value="ECO:0007669"/>
    <property type="project" value="TreeGrafter"/>
</dbReference>
<dbReference type="SUPFAM" id="SSF52540">
    <property type="entry name" value="P-loop containing nucleoside triphosphate hydrolases"/>
    <property type="match status" value="1"/>
</dbReference>
<organism evidence="15 16">
    <name type="scientific">Butyrivibrio proteoclasticus</name>
    <dbReference type="NCBI Taxonomy" id="43305"/>
    <lineage>
        <taxon>Bacteria</taxon>
        <taxon>Bacillati</taxon>
        <taxon>Bacillota</taxon>
        <taxon>Clostridia</taxon>
        <taxon>Lachnospirales</taxon>
        <taxon>Lachnospiraceae</taxon>
        <taxon>Butyrivibrio</taxon>
    </lineage>
</organism>
<dbReference type="GO" id="GO:0043138">
    <property type="term" value="F:3'-5' DNA helicase activity"/>
    <property type="evidence" value="ECO:0007669"/>
    <property type="project" value="UniProtKB-EC"/>
</dbReference>
<evidence type="ECO:0000256" key="2">
    <source>
        <dbReference type="ARBA" id="ARBA00022705"/>
    </source>
</evidence>
<feature type="binding site" evidence="12">
    <location>
        <position position="493"/>
    </location>
    <ligand>
        <name>Zn(2+)</name>
        <dbReference type="ChEBI" id="CHEBI:29105"/>
        <label>1</label>
    </ligand>
</feature>
<accession>A0A1I5RII3</accession>
<dbReference type="EMBL" id="FOXO01000004">
    <property type="protein sequence ID" value="SFP58343.1"/>
    <property type="molecule type" value="Genomic_DNA"/>
</dbReference>
<evidence type="ECO:0000259" key="13">
    <source>
        <dbReference type="PROSITE" id="PS51192"/>
    </source>
</evidence>
<evidence type="ECO:0000256" key="6">
    <source>
        <dbReference type="ARBA" id="ARBA00022806"/>
    </source>
</evidence>
<dbReference type="InterPro" id="IPR001650">
    <property type="entry name" value="Helicase_C-like"/>
</dbReference>
<dbReference type="InterPro" id="IPR006935">
    <property type="entry name" value="Helicase/UvrB_N"/>
</dbReference>
<keyword evidence="10 12" id="KW-0413">Isomerase</keyword>
<dbReference type="SMART" id="SM00487">
    <property type="entry name" value="DEXDc"/>
    <property type="match status" value="1"/>
</dbReference>
<dbReference type="Pfam" id="PF18074">
    <property type="entry name" value="PriA_C"/>
    <property type="match status" value="1"/>
</dbReference>
<dbReference type="InterPro" id="IPR014001">
    <property type="entry name" value="Helicase_ATP-bd"/>
</dbReference>
<evidence type="ECO:0000256" key="12">
    <source>
        <dbReference type="HAMAP-Rule" id="MF_00983"/>
    </source>
</evidence>
<dbReference type="InterPro" id="IPR027417">
    <property type="entry name" value="P-loop_NTPase"/>
</dbReference>
<dbReference type="SMART" id="SM00490">
    <property type="entry name" value="HELICc"/>
    <property type="match status" value="1"/>
</dbReference>
<gene>
    <name evidence="12" type="primary">priA</name>
    <name evidence="15" type="ORF">SAMN04487928_10444</name>
</gene>
<dbReference type="OrthoDB" id="9759544at2"/>
<dbReference type="PANTHER" id="PTHR30580:SF0">
    <property type="entry name" value="PRIMOSOMAL PROTEIN N"/>
    <property type="match status" value="1"/>
</dbReference>
<feature type="domain" description="Helicase ATP-binding" evidence="13">
    <location>
        <begin position="221"/>
        <end position="389"/>
    </location>
</feature>
<dbReference type="AlphaFoldDB" id="A0A1I5RII3"/>
<dbReference type="InterPro" id="IPR042115">
    <property type="entry name" value="PriA_3primeBD_sf"/>
</dbReference>
<feature type="binding site" evidence="12">
    <location>
        <position position="460"/>
    </location>
    <ligand>
        <name>Zn(2+)</name>
        <dbReference type="ChEBI" id="CHEBI:29105"/>
        <label>2</label>
    </ligand>
</feature>
<dbReference type="Pfam" id="PF00271">
    <property type="entry name" value="Helicase_C"/>
    <property type="match status" value="1"/>
</dbReference>
<dbReference type="Proteomes" id="UP000182624">
    <property type="component" value="Unassembled WGS sequence"/>
</dbReference>
<dbReference type="GO" id="GO:0006302">
    <property type="term" value="P:double-strand break repair"/>
    <property type="evidence" value="ECO:0007669"/>
    <property type="project" value="InterPro"/>
</dbReference>
<keyword evidence="16" id="KW-1185">Reference proteome</keyword>
<dbReference type="CDD" id="cd17929">
    <property type="entry name" value="DEXHc_priA"/>
    <property type="match status" value="1"/>
</dbReference>
<keyword evidence="5 12" id="KW-0378">Hydrolase</keyword>
<dbReference type="Pfam" id="PF04851">
    <property type="entry name" value="ResIII"/>
    <property type="match status" value="1"/>
</dbReference>
<keyword evidence="9 12" id="KW-0238">DNA-binding</keyword>
<feature type="binding site" evidence="12">
    <location>
        <position position="490"/>
    </location>
    <ligand>
        <name>Zn(2+)</name>
        <dbReference type="ChEBI" id="CHEBI:29105"/>
        <label>1</label>
    </ligand>
</feature>
<feature type="binding site" evidence="12">
    <location>
        <position position="454"/>
    </location>
    <ligand>
        <name>Zn(2+)</name>
        <dbReference type="ChEBI" id="CHEBI:29105"/>
        <label>1</label>
    </ligand>
</feature>
<dbReference type="CDD" id="cd18804">
    <property type="entry name" value="SF2_C_priA"/>
    <property type="match status" value="1"/>
</dbReference>
<keyword evidence="3 12" id="KW-0479">Metal-binding</keyword>
<evidence type="ECO:0000256" key="4">
    <source>
        <dbReference type="ARBA" id="ARBA00022741"/>
    </source>
</evidence>
<dbReference type="Gene3D" id="3.40.50.300">
    <property type="entry name" value="P-loop containing nucleotide triphosphate hydrolases"/>
    <property type="match status" value="2"/>
</dbReference>
<comment type="catalytic activity">
    <reaction evidence="12">
        <text>Couples ATP hydrolysis with the unwinding of duplex DNA by translocating in the 3'-5' direction.</text>
        <dbReference type="EC" id="5.6.2.4"/>
    </reaction>
</comment>
<name>A0A1I5RII3_9FIRM</name>
<evidence type="ECO:0000256" key="3">
    <source>
        <dbReference type="ARBA" id="ARBA00022723"/>
    </source>
</evidence>
<comment type="similarity">
    <text evidence="12">Belongs to the helicase family. PriA subfamily.</text>
</comment>
<dbReference type="GO" id="GO:0006310">
    <property type="term" value="P:DNA recombination"/>
    <property type="evidence" value="ECO:0007669"/>
    <property type="project" value="InterPro"/>
</dbReference>
<dbReference type="GO" id="GO:0003677">
    <property type="term" value="F:DNA binding"/>
    <property type="evidence" value="ECO:0007669"/>
    <property type="project" value="UniProtKB-UniRule"/>
</dbReference>
<feature type="binding site" evidence="12">
    <location>
        <position position="480"/>
    </location>
    <ligand>
        <name>Zn(2+)</name>
        <dbReference type="ChEBI" id="CHEBI:29105"/>
        <label>2</label>
    </ligand>
</feature>
<sequence length="748" mass="84925">MYANIIIDISHEKVDRTFQYRIPDRLIEVCDIGMPVKVPFGRGDNVRTGYIVELTEEPNWDPDKIKEIIDVEKGLISAEDISIRLAAWMKRQYGSTMIAALKTVLPASKKQARQIHKFISLRLPEREARDLYYECVRKKQKARERLLKELIDNPDDRIPYEFITGKLNVSSQAIKALSDKGIIAIESEEYYRKPIAADGARYGKKTLSDEQQHIVDTVKKDYDEGKRDTYLIHGITGSGKTEVYIALIDDVIKRGKQAIVLIPEIALTYQTLMRFYRHFGDRVSVMNSTLSPGEKFDQMERARNGDIDIIIGPRSALFTPFPNTGIIIIDEEHEATYKSETMPKYHAREVAIELSHLLPDGAAVVLGSATPSLEAYYKAKTGQIKLFELNKRLTGGTLPTVEIADLREELRAGNRSIFSRRLFELMEDRFQKDEQVMLFINRRGLAGFISCRGCGHVFKCPHCDVSLSEHRGGRLVCHYCGYEKARPKICPECGSKYVSSFRAGTQQIEDEVKKYFPDVKVLRMDADTTRTKGSYEKILGAFANKEANVLVGTQMIVKGHDFPDVTLVGILAADMSLYASDYRASERTFQLLTQAAGRAGRGEKRGNVVIQSYQPDHYSILAAADQDYKGFYEEEIAYRDLLRYPPVSHMMSVQIQCKNEAEGIAFATKLRAVMEQKKIPNVVYIGPASAAIGKINDIYRMAIYVKADDMDILVKLKDMVEKYIRMLEDRGYLKNITTQFDFDPVNGF</sequence>
<evidence type="ECO:0000256" key="9">
    <source>
        <dbReference type="ARBA" id="ARBA00023125"/>
    </source>
</evidence>
<evidence type="ECO:0000313" key="16">
    <source>
        <dbReference type="Proteomes" id="UP000182624"/>
    </source>
</evidence>
<evidence type="ECO:0000256" key="10">
    <source>
        <dbReference type="ARBA" id="ARBA00023235"/>
    </source>
</evidence>
<keyword evidence="1 12" id="KW-0639">Primosome</keyword>
<evidence type="ECO:0000259" key="14">
    <source>
        <dbReference type="PROSITE" id="PS51194"/>
    </source>
</evidence>
<dbReference type="InterPro" id="IPR041222">
    <property type="entry name" value="PriA_3primeBD"/>
</dbReference>
<proteinExistence type="inferred from homology"/>
<dbReference type="NCBIfam" id="TIGR00595">
    <property type="entry name" value="priA"/>
    <property type="match status" value="1"/>
</dbReference>
<keyword evidence="6 12" id="KW-0347">Helicase</keyword>
<dbReference type="InterPro" id="IPR041236">
    <property type="entry name" value="PriA_C"/>
</dbReference>
<dbReference type="GO" id="GO:0008270">
    <property type="term" value="F:zinc ion binding"/>
    <property type="evidence" value="ECO:0007669"/>
    <property type="project" value="UniProtKB-UniRule"/>
</dbReference>
<dbReference type="PROSITE" id="PS51192">
    <property type="entry name" value="HELICASE_ATP_BIND_1"/>
    <property type="match status" value="1"/>
</dbReference>
<evidence type="ECO:0000256" key="5">
    <source>
        <dbReference type="ARBA" id="ARBA00022801"/>
    </source>
</evidence>
<dbReference type="Gene3D" id="3.40.1440.60">
    <property type="entry name" value="PriA, 3(prime) DNA-binding domain"/>
    <property type="match status" value="1"/>
</dbReference>
<feature type="binding site" evidence="12">
    <location>
        <position position="477"/>
    </location>
    <ligand>
        <name>Zn(2+)</name>
        <dbReference type="ChEBI" id="CHEBI:29105"/>
        <label>2</label>
    </ligand>
</feature>
<dbReference type="RefSeq" id="WP_074884504.1">
    <property type="nucleotide sequence ID" value="NZ_FOXO01000004.1"/>
</dbReference>
<comment type="function">
    <text evidence="12">Initiates the restart of stalled replication forks, which reloads the replicative helicase on sites other than the origin of replication. Recognizes and binds to abandoned replication forks and remodels them to uncover a helicase loading site. Promotes assembly of the primosome at these replication forks.</text>
</comment>
<comment type="subunit">
    <text evidence="12">Component of the replication restart primosome.</text>
</comment>
<feature type="binding site" evidence="12">
    <location>
        <position position="451"/>
    </location>
    <ligand>
        <name>Zn(2+)</name>
        <dbReference type="ChEBI" id="CHEBI:29105"/>
        <label>1</label>
    </ligand>
</feature>
<dbReference type="Pfam" id="PF18319">
    <property type="entry name" value="Zn_ribbon_PriA"/>
    <property type="match status" value="1"/>
</dbReference>
<dbReference type="GO" id="GO:0006269">
    <property type="term" value="P:DNA replication, synthesis of primer"/>
    <property type="evidence" value="ECO:0007669"/>
    <property type="project" value="UniProtKB-KW"/>
</dbReference>
<evidence type="ECO:0000256" key="11">
    <source>
        <dbReference type="ARBA" id="ARBA00048988"/>
    </source>
</evidence>
<evidence type="ECO:0000256" key="7">
    <source>
        <dbReference type="ARBA" id="ARBA00022833"/>
    </source>
</evidence>
<dbReference type="GO" id="GO:1990077">
    <property type="term" value="C:primosome complex"/>
    <property type="evidence" value="ECO:0007669"/>
    <property type="project" value="UniProtKB-UniRule"/>
</dbReference>
<dbReference type="FunFam" id="3.40.50.300:FF:000489">
    <property type="entry name" value="Primosome assembly protein PriA"/>
    <property type="match status" value="1"/>
</dbReference>
<evidence type="ECO:0000313" key="15">
    <source>
        <dbReference type="EMBL" id="SFP58343.1"/>
    </source>
</evidence>
<dbReference type="Pfam" id="PF17764">
    <property type="entry name" value="PriA_3primeBD"/>
    <property type="match status" value="1"/>
</dbReference>
<dbReference type="PANTHER" id="PTHR30580">
    <property type="entry name" value="PRIMOSOMAL PROTEIN N"/>
    <property type="match status" value="1"/>
</dbReference>
<protein>
    <recommendedName>
        <fullName evidence="12">Replication restart protein PriA</fullName>
    </recommendedName>
    <alternativeName>
        <fullName evidence="12">ATP-dependent DNA helicase PriA</fullName>
        <ecNumber evidence="12">5.6.2.4</ecNumber>
    </alternativeName>
    <alternativeName>
        <fullName evidence="12">DNA 3'-5' helicase PriA</fullName>
    </alternativeName>
</protein>
<comment type="cofactor">
    <cofactor evidence="12">
        <name>Zn(2+)</name>
        <dbReference type="ChEBI" id="CHEBI:29105"/>
    </cofactor>
    <text evidence="12">Binds 2 zinc ions per subunit.</text>
</comment>
<dbReference type="HAMAP" id="MF_00983">
    <property type="entry name" value="PriA"/>
    <property type="match status" value="1"/>
</dbReference>